<dbReference type="RefSeq" id="WP_302035695.1">
    <property type="nucleotide sequence ID" value="NZ_JAUKPO010000001.1"/>
</dbReference>
<gene>
    <name evidence="2" type="ORF">Q0590_01460</name>
</gene>
<organism evidence="2 3">
    <name type="scientific">Rhodocytophaga aerolata</name>
    <dbReference type="NCBI Taxonomy" id="455078"/>
    <lineage>
        <taxon>Bacteria</taxon>
        <taxon>Pseudomonadati</taxon>
        <taxon>Bacteroidota</taxon>
        <taxon>Cytophagia</taxon>
        <taxon>Cytophagales</taxon>
        <taxon>Rhodocytophagaceae</taxon>
        <taxon>Rhodocytophaga</taxon>
    </lineage>
</organism>
<dbReference type="PANTHER" id="PTHR12526">
    <property type="entry name" value="GLYCOSYLTRANSFERASE"/>
    <property type="match status" value="1"/>
</dbReference>
<keyword evidence="2" id="KW-0808">Transferase</keyword>
<reference evidence="2" key="1">
    <citation type="submission" date="2023-07" db="EMBL/GenBank/DDBJ databases">
        <title>The genome sequence of Rhodocytophaga aerolata KACC 12507.</title>
        <authorList>
            <person name="Zhang X."/>
        </authorList>
    </citation>
    <scope>NUCLEOTIDE SEQUENCE</scope>
    <source>
        <strain evidence="2">KACC 12507</strain>
    </source>
</reference>
<evidence type="ECO:0000313" key="3">
    <source>
        <dbReference type="Proteomes" id="UP001168528"/>
    </source>
</evidence>
<dbReference type="EMBL" id="JAUKPO010000001">
    <property type="protein sequence ID" value="MDO1444894.1"/>
    <property type="molecule type" value="Genomic_DNA"/>
</dbReference>
<accession>A0ABT8R0F6</accession>
<protein>
    <submittedName>
        <fullName evidence="2">Glycosyltransferase family 4 protein</fullName>
        <ecNumber evidence="2">2.4.-.-</ecNumber>
    </submittedName>
</protein>
<dbReference type="Proteomes" id="UP001168528">
    <property type="component" value="Unassembled WGS sequence"/>
</dbReference>
<feature type="domain" description="Glycosyl transferase family 1" evidence="1">
    <location>
        <begin position="222"/>
        <end position="378"/>
    </location>
</feature>
<comment type="caution">
    <text evidence="2">The sequence shown here is derived from an EMBL/GenBank/DDBJ whole genome shotgun (WGS) entry which is preliminary data.</text>
</comment>
<keyword evidence="3" id="KW-1185">Reference proteome</keyword>
<evidence type="ECO:0000313" key="2">
    <source>
        <dbReference type="EMBL" id="MDO1444894.1"/>
    </source>
</evidence>
<keyword evidence="2" id="KW-0328">Glycosyltransferase</keyword>
<dbReference type="SUPFAM" id="SSF53756">
    <property type="entry name" value="UDP-Glycosyltransferase/glycogen phosphorylase"/>
    <property type="match status" value="1"/>
</dbReference>
<dbReference type="PANTHER" id="PTHR12526:SF584">
    <property type="entry name" value="GLYCOSYLTRANSFERASE"/>
    <property type="match status" value="1"/>
</dbReference>
<sequence>MKVLFMFGGLPHYYNLVLNRLNQVPGLEVVVVAPSNQSKNVGAGVHQTLEGIDFKVHFLEEYQTVYGKTFFKNFSQLIRQENPDVIVTIWPYVVGFVYNIPLLALIKSKGIKLILKEIPFKIPKYQEARQFYAEGGIVTEDLKTNLNRNSLLFRLKYDLVTYVRKIYYNLMDAHVNYIEEAYDIIGSYGVDKRKIFITYNSPDTDIIYAAKEKIKDLPPILPPNPHRLLHVGRLIKWKRVDMLIEVFSRLTDEYPDAELVIVGNGPEEATLKNQVQALGLSQSVHFTGAIYDTETLGRYFTAAAVYVLAGLGGLSINEAMTFEKPIVCSECDGTEKKLVREGYNGKYFKEGDADSLYQVLQELLANPQQLAQMGKRSEEIIRNEVNIHTVIKGYVAAFNFVTNHKYHLQYTPTATTEKVNKL</sequence>
<dbReference type="Gene3D" id="3.40.50.2000">
    <property type="entry name" value="Glycogen Phosphorylase B"/>
    <property type="match status" value="2"/>
</dbReference>
<dbReference type="Pfam" id="PF00534">
    <property type="entry name" value="Glycos_transf_1"/>
    <property type="match status" value="1"/>
</dbReference>
<name>A0ABT8R0F6_9BACT</name>
<dbReference type="CDD" id="cd03801">
    <property type="entry name" value="GT4_PimA-like"/>
    <property type="match status" value="1"/>
</dbReference>
<dbReference type="EC" id="2.4.-.-" evidence="2"/>
<proteinExistence type="predicted"/>
<evidence type="ECO:0000259" key="1">
    <source>
        <dbReference type="Pfam" id="PF00534"/>
    </source>
</evidence>
<dbReference type="InterPro" id="IPR001296">
    <property type="entry name" value="Glyco_trans_1"/>
</dbReference>
<dbReference type="GO" id="GO:0016757">
    <property type="term" value="F:glycosyltransferase activity"/>
    <property type="evidence" value="ECO:0007669"/>
    <property type="project" value="UniProtKB-KW"/>
</dbReference>